<proteinExistence type="predicted"/>
<dbReference type="Proteomes" id="UP000218979">
    <property type="component" value="Unassembled WGS sequence"/>
</dbReference>
<dbReference type="RefSeq" id="WP_031366331.1">
    <property type="nucleotide sequence ID" value="NZ_FPKS01000004.1"/>
</dbReference>
<sequence length="104" mass="12763">MDEKTRKRRALEEEFIDEKKKINNGIETINEKMNEFRRENNQLMEKFIYYTKNDDVNLNKVEGQLRAIEEEFYHEANKRIFKLEEVASELNREYEKSLLELDKQ</sequence>
<dbReference type="STRING" id="1122154.SAMN02746068_00881"/>
<evidence type="ECO:0000313" key="2">
    <source>
        <dbReference type="EMBL" id="PCS04698.1"/>
    </source>
</evidence>
<keyword evidence="1" id="KW-0175">Coiled coil</keyword>
<accession>A0A1K2HAF7</accession>
<feature type="coiled-coil region" evidence="1">
    <location>
        <begin position="73"/>
        <end position="100"/>
    </location>
</feature>
<dbReference type="Proteomes" id="UP000185655">
    <property type="component" value="Unassembled WGS sequence"/>
</dbReference>
<reference evidence="2 5" key="1">
    <citation type="submission" date="2014-12" db="EMBL/GenBank/DDBJ databases">
        <title>Draft genome sequences of 10 type strains of Lactococcus.</title>
        <authorList>
            <person name="Sun Z."/>
            <person name="Zhong Z."/>
            <person name="Liu W."/>
            <person name="Zhang W."/>
            <person name="Zhang H."/>
        </authorList>
    </citation>
    <scope>NUCLEOTIDE SEQUENCE [LARGE SCALE GENOMIC DNA]</scope>
    <source>
        <strain evidence="2 5">DSM 22330</strain>
    </source>
</reference>
<feature type="coiled-coil region" evidence="1">
    <location>
        <begin position="1"/>
        <end position="46"/>
    </location>
</feature>
<evidence type="ECO:0000313" key="5">
    <source>
        <dbReference type="Proteomes" id="UP000218979"/>
    </source>
</evidence>
<name>A0A1K2HAF7_9LACT</name>
<dbReference type="AlphaFoldDB" id="A0A1K2HAF7"/>
<keyword evidence="5" id="KW-1185">Reference proteome</keyword>
<dbReference type="EMBL" id="FPKS01000004">
    <property type="protein sequence ID" value="SFZ73621.1"/>
    <property type="molecule type" value="Genomic_DNA"/>
</dbReference>
<evidence type="ECO:0000256" key="1">
    <source>
        <dbReference type="SAM" id="Coils"/>
    </source>
</evidence>
<protein>
    <submittedName>
        <fullName evidence="3">Uncharacterized protein</fullName>
    </submittedName>
</protein>
<evidence type="ECO:0000313" key="3">
    <source>
        <dbReference type="EMBL" id="SFZ73621.1"/>
    </source>
</evidence>
<reference evidence="3 4" key="2">
    <citation type="submission" date="2016-11" db="EMBL/GenBank/DDBJ databases">
        <authorList>
            <person name="Jaros S."/>
            <person name="Januszkiewicz K."/>
            <person name="Wedrychowicz H."/>
        </authorList>
    </citation>
    <scope>NUCLEOTIDE SEQUENCE [LARGE SCALE GENOMIC DNA]</scope>
    <source>
        <strain evidence="3 4">DSM 22330</strain>
    </source>
</reference>
<organism evidence="3 4">
    <name type="scientific">Pseudolactococcus chungangensis CAU 28 = DSM 22330</name>
    <dbReference type="NCBI Taxonomy" id="1122154"/>
    <lineage>
        <taxon>Bacteria</taxon>
        <taxon>Bacillati</taxon>
        <taxon>Bacillota</taxon>
        <taxon>Bacilli</taxon>
        <taxon>Lactobacillales</taxon>
        <taxon>Streptococcaceae</taxon>
        <taxon>Pseudolactococcus</taxon>
    </lineage>
</organism>
<dbReference type="EMBL" id="JXJT01000001">
    <property type="protein sequence ID" value="PCS04698.1"/>
    <property type="molecule type" value="Genomic_DNA"/>
</dbReference>
<evidence type="ECO:0000313" key="4">
    <source>
        <dbReference type="Proteomes" id="UP000185655"/>
    </source>
</evidence>
<gene>
    <name evidence="2" type="ORF">RR45_GL000017</name>
    <name evidence="3" type="ORF">SAMN02746068_00881</name>
</gene>